<accession>A0A7J4XK81</accession>
<evidence type="ECO:0000313" key="2">
    <source>
        <dbReference type="Proteomes" id="UP000422221"/>
    </source>
</evidence>
<evidence type="ECO:0000313" key="1">
    <source>
        <dbReference type="EMBL" id="KAA3766785.1"/>
    </source>
</evidence>
<comment type="caution">
    <text evidence="1">The sequence shown here is derived from an EMBL/GenBank/DDBJ whole genome shotgun (WGS) entry which is preliminary data.</text>
</comment>
<dbReference type="EMBL" id="VWMK01000006">
    <property type="protein sequence ID" value="KAA3766785.1"/>
    <property type="molecule type" value="Genomic_DNA"/>
</dbReference>
<sequence length="153" mass="17689">MGCLQNKYGDTKLTDMEILALKDKHVLPTPEVLNSVLHDSYPAFEEWDNVLSGLDIKPEWNYYKDGNAWLCKMMFKKKNLGWIGVFDGYFKVSFYFTEKHLNAIVDSDISDTIKEDFYNAKPSGRLLPMTVAVTDKEKLKEVLPVLLFKKNLK</sequence>
<name>A0A7J4XK81_9BACE</name>
<dbReference type="AlphaFoldDB" id="A0A7J4XK81"/>
<dbReference type="Proteomes" id="UP000422221">
    <property type="component" value="Unassembled WGS sequence"/>
</dbReference>
<reference evidence="1 2" key="1">
    <citation type="journal article" date="2019" name="Nat. Med.">
        <title>A library of human gut bacterial isolates paired with longitudinal multiomics data enables mechanistic microbiome research.</title>
        <authorList>
            <person name="Poyet M."/>
            <person name="Groussin M."/>
            <person name="Gibbons S.M."/>
            <person name="Avila-Pacheco J."/>
            <person name="Jiang X."/>
            <person name="Kearney S.M."/>
            <person name="Perrotta A.R."/>
            <person name="Berdy B."/>
            <person name="Zhao S."/>
            <person name="Lieberman T.D."/>
            <person name="Swanson P.K."/>
            <person name="Smith M."/>
            <person name="Roesemann S."/>
            <person name="Alexander J.E."/>
            <person name="Rich S.A."/>
            <person name="Livny J."/>
            <person name="Vlamakis H."/>
            <person name="Clish C."/>
            <person name="Bullock K."/>
            <person name="Deik A."/>
            <person name="Scott J."/>
            <person name="Pierce K.A."/>
            <person name="Xavier R.J."/>
            <person name="Alm E.J."/>
        </authorList>
    </citation>
    <scope>NUCLEOTIDE SEQUENCE [LARGE SCALE GENOMIC DNA]</scope>
    <source>
        <strain evidence="1 2">BIOML-A10</strain>
    </source>
</reference>
<gene>
    <name evidence="1" type="ORF">F3F73_07890</name>
</gene>
<protein>
    <submittedName>
        <fullName evidence="1">DUF3788 domain-containing protein</fullName>
    </submittedName>
</protein>
<dbReference type="Pfam" id="PF12663">
    <property type="entry name" value="DUF3788"/>
    <property type="match status" value="1"/>
</dbReference>
<proteinExistence type="predicted"/>
<organism evidence="1 2">
    <name type="scientific">Bacteroides salyersiae</name>
    <dbReference type="NCBI Taxonomy" id="291644"/>
    <lineage>
        <taxon>Bacteria</taxon>
        <taxon>Pseudomonadati</taxon>
        <taxon>Bacteroidota</taxon>
        <taxon>Bacteroidia</taxon>
        <taxon>Bacteroidales</taxon>
        <taxon>Bacteroidaceae</taxon>
        <taxon>Bacteroides</taxon>
    </lineage>
</organism>
<dbReference type="InterPro" id="IPR024265">
    <property type="entry name" value="DUF3788"/>
</dbReference>